<organism evidence="1 2">
    <name type="scientific">Rubinisphaera italica</name>
    <dbReference type="NCBI Taxonomy" id="2527969"/>
    <lineage>
        <taxon>Bacteria</taxon>
        <taxon>Pseudomonadati</taxon>
        <taxon>Planctomycetota</taxon>
        <taxon>Planctomycetia</taxon>
        <taxon>Planctomycetales</taxon>
        <taxon>Planctomycetaceae</taxon>
        <taxon>Rubinisphaera</taxon>
    </lineage>
</organism>
<proteinExistence type="predicted"/>
<dbReference type="Proteomes" id="UP000316095">
    <property type="component" value="Unassembled WGS sequence"/>
</dbReference>
<accession>A0A5C5XHP0</accession>
<keyword evidence="2" id="KW-1185">Reference proteome</keyword>
<evidence type="ECO:0000313" key="1">
    <source>
        <dbReference type="EMBL" id="TWT62607.1"/>
    </source>
</evidence>
<dbReference type="EMBL" id="SJPG01000001">
    <property type="protein sequence ID" value="TWT62607.1"/>
    <property type="molecule type" value="Genomic_DNA"/>
</dbReference>
<gene>
    <name evidence="1" type="ORF">Pan54_33500</name>
</gene>
<name>A0A5C5XHP0_9PLAN</name>
<dbReference type="AlphaFoldDB" id="A0A5C5XHP0"/>
<reference evidence="1 2" key="1">
    <citation type="submission" date="2019-02" db="EMBL/GenBank/DDBJ databases">
        <title>Deep-cultivation of Planctomycetes and their phenomic and genomic characterization uncovers novel biology.</title>
        <authorList>
            <person name="Wiegand S."/>
            <person name="Jogler M."/>
            <person name="Boedeker C."/>
            <person name="Pinto D."/>
            <person name="Vollmers J."/>
            <person name="Rivas-Marin E."/>
            <person name="Kohn T."/>
            <person name="Peeters S.H."/>
            <person name="Heuer A."/>
            <person name="Rast P."/>
            <person name="Oberbeckmann S."/>
            <person name="Bunk B."/>
            <person name="Jeske O."/>
            <person name="Meyerdierks A."/>
            <person name="Storesund J.E."/>
            <person name="Kallscheuer N."/>
            <person name="Luecker S."/>
            <person name="Lage O.M."/>
            <person name="Pohl T."/>
            <person name="Merkel B.J."/>
            <person name="Hornburger P."/>
            <person name="Mueller R.-W."/>
            <person name="Bruemmer F."/>
            <person name="Labrenz M."/>
            <person name="Spormann A.M."/>
            <person name="Op Den Camp H."/>
            <person name="Overmann J."/>
            <person name="Amann R."/>
            <person name="Jetten M.S.M."/>
            <person name="Mascher T."/>
            <person name="Medema M.H."/>
            <person name="Devos D.P."/>
            <person name="Kaster A.-K."/>
            <person name="Ovreas L."/>
            <person name="Rohde M."/>
            <person name="Galperin M.Y."/>
            <person name="Jogler C."/>
        </authorList>
    </citation>
    <scope>NUCLEOTIDE SEQUENCE [LARGE SCALE GENOMIC DNA]</scope>
    <source>
        <strain evidence="1 2">Pan54</strain>
    </source>
</reference>
<sequence>MRRKVPEAISLTDRFFIALDIAVRPLTGTMEEDSQCSLRLPLFESNDAIT</sequence>
<evidence type="ECO:0000313" key="2">
    <source>
        <dbReference type="Proteomes" id="UP000316095"/>
    </source>
</evidence>
<protein>
    <submittedName>
        <fullName evidence="1">Uncharacterized protein</fullName>
    </submittedName>
</protein>
<comment type="caution">
    <text evidence="1">The sequence shown here is derived from an EMBL/GenBank/DDBJ whole genome shotgun (WGS) entry which is preliminary data.</text>
</comment>